<name>A0A561WE61_9ACTN</name>
<comment type="caution">
    <text evidence="2">The sequence shown here is derived from an EMBL/GenBank/DDBJ whole genome shotgun (WGS) entry which is preliminary data.</text>
</comment>
<dbReference type="EMBL" id="VIXA01000002">
    <property type="protein sequence ID" value="TWG22146.1"/>
    <property type="molecule type" value="Genomic_DNA"/>
</dbReference>
<accession>A0A561WE61</accession>
<keyword evidence="3" id="KW-1185">Reference proteome</keyword>
<dbReference type="OrthoDB" id="3298182at2"/>
<evidence type="ECO:0000313" key="2">
    <source>
        <dbReference type="EMBL" id="TWG22146.1"/>
    </source>
</evidence>
<feature type="region of interest" description="Disordered" evidence="1">
    <location>
        <begin position="81"/>
        <end position="109"/>
    </location>
</feature>
<evidence type="ECO:0000313" key="3">
    <source>
        <dbReference type="Proteomes" id="UP000319927"/>
    </source>
</evidence>
<reference evidence="2 3" key="1">
    <citation type="submission" date="2019-06" db="EMBL/GenBank/DDBJ databases">
        <title>Sequencing the genomes of 1000 actinobacteria strains.</title>
        <authorList>
            <person name="Klenk H.-P."/>
        </authorList>
    </citation>
    <scope>NUCLEOTIDE SEQUENCE [LARGE SCALE GENOMIC DNA]</scope>
    <source>
        <strain evidence="2 3">DSM 102131</strain>
    </source>
</reference>
<sequence length="109" mass="12256">MTQPEPQPERQFLDLTEGNPGLAKLLHASLTRLRDGVAGDDLQEMARDVLAGHTDLRQVAATDAYGGLLLDHYHRFREWEQNVDPEDRQHMADQAADLTADPNTPDQQQ</sequence>
<dbReference type="RefSeq" id="WP_154940184.1">
    <property type="nucleotide sequence ID" value="NZ_VIXA01000002.1"/>
</dbReference>
<dbReference type="Proteomes" id="UP000319927">
    <property type="component" value="Unassembled WGS sequence"/>
</dbReference>
<proteinExistence type="predicted"/>
<evidence type="ECO:0000256" key="1">
    <source>
        <dbReference type="SAM" id="MobiDB-lite"/>
    </source>
</evidence>
<organism evidence="2 3">
    <name type="scientific">Micromonospora palomenae</name>
    <dbReference type="NCBI Taxonomy" id="1461247"/>
    <lineage>
        <taxon>Bacteria</taxon>
        <taxon>Bacillati</taxon>
        <taxon>Actinomycetota</taxon>
        <taxon>Actinomycetes</taxon>
        <taxon>Micromonosporales</taxon>
        <taxon>Micromonosporaceae</taxon>
        <taxon>Micromonospora</taxon>
    </lineage>
</organism>
<dbReference type="AlphaFoldDB" id="A0A561WE61"/>
<feature type="compositionally biased region" description="Basic and acidic residues" evidence="1">
    <location>
        <begin position="81"/>
        <end position="91"/>
    </location>
</feature>
<gene>
    <name evidence="2" type="ORF">FHX75_12666</name>
</gene>
<protein>
    <submittedName>
        <fullName evidence="2">Uncharacterized protein</fullName>
    </submittedName>
</protein>